<evidence type="ECO:0000313" key="5">
    <source>
        <dbReference type="Proteomes" id="UP001210231"/>
    </source>
</evidence>
<dbReference type="CDD" id="cd03443">
    <property type="entry name" value="PaaI_thioesterase"/>
    <property type="match status" value="1"/>
</dbReference>
<dbReference type="NCBIfam" id="TIGR00369">
    <property type="entry name" value="unchar_dom_1"/>
    <property type="match status" value="1"/>
</dbReference>
<dbReference type="EMBL" id="JAQGEF010000011">
    <property type="protein sequence ID" value="MDA3615199.1"/>
    <property type="molecule type" value="Genomic_DNA"/>
</dbReference>
<dbReference type="PANTHER" id="PTHR21660:SF1">
    <property type="entry name" value="ACYL-COENZYME A THIOESTERASE 13"/>
    <property type="match status" value="1"/>
</dbReference>
<sequence length="149" mass="16180">MSKEEILFFLNSNKDKAITNSPAPFMNWLAPVLLNFSEGSLELAYTVRPEMANPVGILHGGVIAAIIDDSIGATLITYGKLEFHATINLTIDYLGAAKPGDSIIAITKVIKKGKQLTNAICEIWNKDKTRMLAKGSSNLLLANQYAIQS</sequence>
<dbReference type="RefSeq" id="WP_407031524.1">
    <property type="nucleotide sequence ID" value="NZ_JAQGEF010000011.1"/>
</dbReference>
<feature type="domain" description="Thioesterase" evidence="3">
    <location>
        <begin position="56"/>
        <end position="129"/>
    </location>
</feature>
<evidence type="ECO:0000256" key="2">
    <source>
        <dbReference type="ARBA" id="ARBA00022801"/>
    </source>
</evidence>
<dbReference type="InterPro" id="IPR003736">
    <property type="entry name" value="PAAI_dom"/>
</dbReference>
<evidence type="ECO:0000256" key="1">
    <source>
        <dbReference type="ARBA" id="ARBA00008324"/>
    </source>
</evidence>
<reference evidence="4 5" key="1">
    <citation type="submission" date="2022-12" db="EMBL/GenBank/DDBJ databases">
        <title>Chitinophagaceae gen. sp. nov., a new member of the family Chitinophagaceae, isolated from soil in a chemical factory.</title>
        <authorList>
            <person name="Ke Z."/>
        </authorList>
    </citation>
    <scope>NUCLEOTIDE SEQUENCE [LARGE SCALE GENOMIC DNA]</scope>
    <source>
        <strain evidence="4 5">LY-5</strain>
    </source>
</reference>
<keyword evidence="5" id="KW-1185">Reference proteome</keyword>
<dbReference type="InterPro" id="IPR006683">
    <property type="entry name" value="Thioestr_dom"/>
</dbReference>
<protein>
    <submittedName>
        <fullName evidence="4">PaaI family thioesterase</fullName>
    </submittedName>
</protein>
<comment type="similarity">
    <text evidence="1">Belongs to the thioesterase PaaI family.</text>
</comment>
<accession>A0ABT4UK23</accession>
<dbReference type="InterPro" id="IPR039298">
    <property type="entry name" value="ACOT13"/>
</dbReference>
<evidence type="ECO:0000313" key="4">
    <source>
        <dbReference type="EMBL" id="MDA3615199.1"/>
    </source>
</evidence>
<dbReference type="InterPro" id="IPR029069">
    <property type="entry name" value="HotDog_dom_sf"/>
</dbReference>
<dbReference type="Proteomes" id="UP001210231">
    <property type="component" value="Unassembled WGS sequence"/>
</dbReference>
<name>A0ABT4UK23_9BACT</name>
<dbReference type="Pfam" id="PF03061">
    <property type="entry name" value="4HBT"/>
    <property type="match status" value="1"/>
</dbReference>
<gene>
    <name evidence="4" type="ORF">O3P16_10305</name>
</gene>
<dbReference type="Gene3D" id="3.10.129.10">
    <property type="entry name" value="Hotdog Thioesterase"/>
    <property type="match status" value="1"/>
</dbReference>
<keyword evidence="2" id="KW-0378">Hydrolase</keyword>
<comment type="caution">
    <text evidence="4">The sequence shown here is derived from an EMBL/GenBank/DDBJ whole genome shotgun (WGS) entry which is preliminary data.</text>
</comment>
<evidence type="ECO:0000259" key="3">
    <source>
        <dbReference type="Pfam" id="PF03061"/>
    </source>
</evidence>
<dbReference type="SUPFAM" id="SSF54637">
    <property type="entry name" value="Thioesterase/thiol ester dehydrase-isomerase"/>
    <property type="match status" value="1"/>
</dbReference>
<organism evidence="4 5">
    <name type="scientific">Polluticaenibacter yanchengensis</name>
    <dbReference type="NCBI Taxonomy" id="3014562"/>
    <lineage>
        <taxon>Bacteria</taxon>
        <taxon>Pseudomonadati</taxon>
        <taxon>Bacteroidota</taxon>
        <taxon>Chitinophagia</taxon>
        <taxon>Chitinophagales</taxon>
        <taxon>Chitinophagaceae</taxon>
        <taxon>Polluticaenibacter</taxon>
    </lineage>
</organism>
<dbReference type="PANTHER" id="PTHR21660">
    <property type="entry name" value="THIOESTERASE SUPERFAMILY MEMBER-RELATED"/>
    <property type="match status" value="1"/>
</dbReference>
<proteinExistence type="inferred from homology"/>